<accession>A0A1M6FGT8</accession>
<dbReference type="InterPro" id="IPR001348">
    <property type="entry name" value="ATP_PRibTrfase_HisG"/>
</dbReference>
<evidence type="ECO:0000313" key="17">
    <source>
        <dbReference type="EMBL" id="SHI96877.1"/>
    </source>
</evidence>
<evidence type="ECO:0000256" key="4">
    <source>
        <dbReference type="ARBA" id="ARBA00009489"/>
    </source>
</evidence>
<protein>
    <recommendedName>
        <fullName evidence="6 15">ATP phosphoribosyltransferase</fullName>
        <shortName evidence="15">ATP-PRT</shortName>
        <shortName evidence="15">ATP-PRTase</shortName>
        <ecNumber evidence="5 15">2.4.2.17</ecNumber>
    </recommendedName>
</protein>
<comment type="subcellular location">
    <subcellularLocation>
        <location evidence="2 15">Cytoplasm</location>
    </subcellularLocation>
</comment>
<keyword evidence="7 15" id="KW-0963">Cytoplasm</keyword>
<dbReference type="CDD" id="cd13595">
    <property type="entry name" value="PBP2_HisGs"/>
    <property type="match status" value="1"/>
</dbReference>
<dbReference type="RefSeq" id="WP_073026020.1">
    <property type="nucleotide sequence ID" value="NZ_FQZS01000012.1"/>
</dbReference>
<evidence type="ECO:0000313" key="18">
    <source>
        <dbReference type="Proteomes" id="UP000184442"/>
    </source>
</evidence>
<dbReference type="GO" id="GO:0000105">
    <property type="term" value="P:L-histidine biosynthetic process"/>
    <property type="evidence" value="ECO:0007669"/>
    <property type="project" value="UniProtKB-UniRule"/>
</dbReference>
<reference evidence="17 18" key="1">
    <citation type="submission" date="2016-11" db="EMBL/GenBank/DDBJ databases">
        <authorList>
            <person name="Jaros S."/>
            <person name="Januszkiewicz K."/>
            <person name="Wedrychowicz H."/>
        </authorList>
    </citation>
    <scope>NUCLEOTIDE SEQUENCE [LARGE SCALE GENOMIC DNA]</scope>
    <source>
        <strain evidence="17 18">DSM 19022</strain>
    </source>
</reference>
<dbReference type="PANTHER" id="PTHR21403:SF8">
    <property type="entry name" value="ATP PHOSPHORIBOSYLTRANSFERASE"/>
    <property type="match status" value="1"/>
</dbReference>
<comment type="pathway">
    <text evidence="3 15">Amino-acid biosynthesis; L-histidine biosynthesis; L-histidine from 5-phospho-alpha-D-ribose 1-diphosphate: step 1/9.</text>
</comment>
<sequence>MDYINIALAKGRLGDEAYKLLKAIGLGESIVPESRKLIFKDEERKISFVYVKPSDVVTYVQNGVADLGIVGKDVILESDNDVYEILDLGFGKCKFAVAGIKGKKTYKKDEVLRVATKYPTIAKKYFDEKGQKIKIIKLNGSVELAPLVGLSDVIVDLVETGNTLKANGLEVFEDMFGITAKLICNRVSYRFKYDRISKLIESIKEWEGMYYEDN</sequence>
<dbReference type="EC" id="2.4.2.17" evidence="5 15"/>
<dbReference type="OrthoDB" id="9801867at2"/>
<dbReference type="PANTHER" id="PTHR21403">
    <property type="entry name" value="ATP PHOSPHORIBOSYLTRANSFERASE ATP-PRTASE"/>
    <property type="match status" value="1"/>
</dbReference>
<evidence type="ECO:0000256" key="10">
    <source>
        <dbReference type="ARBA" id="ARBA00022679"/>
    </source>
</evidence>
<gene>
    <name evidence="15" type="primary">hisG</name>
    <name evidence="17" type="ORF">SAMN02745176_01954</name>
</gene>
<dbReference type="UniPathway" id="UPA00031">
    <property type="reaction ID" value="UER00006"/>
</dbReference>
<comment type="catalytic activity">
    <reaction evidence="1 15">
        <text>1-(5-phospho-beta-D-ribosyl)-ATP + diphosphate = 5-phospho-alpha-D-ribose 1-diphosphate + ATP</text>
        <dbReference type="Rhea" id="RHEA:18473"/>
        <dbReference type="ChEBI" id="CHEBI:30616"/>
        <dbReference type="ChEBI" id="CHEBI:33019"/>
        <dbReference type="ChEBI" id="CHEBI:58017"/>
        <dbReference type="ChEBI" id="CHEBI:73183"/>
        <dbReference type="EC" id="2.4.2.17"/>
    </reaction>
</comment>
<proteinExistence type="inferred from homology"/>
<dbReference type="InterPro" id="IPR018198">
    <property type="entry name" value="ATP_PRibTrfase_CS"/>
</dbReference>
<keyword evidence="10 15" id="KW-0808">Transferase</keyword>
<organism evidence="17 18">
    <name type="scientific">Lutispora thermophila DSM 19022</name>
    <dbReference type="NCBI Taxonomy" id="1122184"/>
    <lineage>
        <taxon>Bacteria</taxon>
        <taxon>Bacillati</taxon>
        <taxon>Bacillota</taxon>
        <taxon>Clostridia</taxon>
        <taxon>Lutisporales</taxon>
        <taxon>Lutisporaceae</taxon>
        <taxon>Lutispora</taxon>
    </lineage>
</organism>
<evidence type="ECO:0000256" key="12">
    <source>
        <dbReference type="ARBA" id="ARBA00022840"/>
    </source>
</evidence>
<dbReference type="STRING" id="1122184.SAMN02745176_01954"/>
<dbReference type="InterPro" id="IPR024893">
    <property type="entry name" value="ATP_PRibTrfase_HisG_short"/>
</dbReference>
<dbReference type="AlphaFoldDB" id="A0A1M6FGT8"/>
<evidence type="ECO:0000256" key="14">
    <source>
        <dbReference type="ARBA" id="ARBA00024861"/>
    </source>
</evidence>
<feature type="domain" description="ATP phosphoribosyltransferase catalytic" evidence="16">
    <location>
        <begin position="52"/>
        <end position="204"/>
    </location>
</feature>
<name>A0A1M6FGT8_9FIRM</name>
<keyword evidence="12 15" id="KW-0067">ATP-binding</keyword>
<keyword evidence="8 15" id="KW-0028">Amino-acid biosynthesis</keyword>
<evidence type="ECO:0000256" key="3">
    <source>
        <dbReference type="ARBA" id="ARBA00004667"/>
    </source>
</evidence>
<comment type="subunit">
    <text evidence="15">Heteromultimer composed of HisG and HisZ subunits.</text>
</comment>
<comment type="function">
    <text evidence="14 15">Catalyzes the condensation of ATP and 5-phosphoribose 1-diphosphate to form N'-(5'-phosphoribosyl)-ATP (PR-ATP). Has a crucial role in the pathway because the rate of histidine biosynthesis seems to be controlled primarily by regulation of HisG enzymatic activity.</text>
</comment>
<dbReference type="PROSITE" id="PS01316">
    <property type="entry name" value="ATP_P_PHORIBOSYLTR"/>
    <property type="match status" value="1"/>
</dbReference>
<evidence type="ECO:0000256" key="2">
    <source>
        <dbReference type="ARBA" id="ARBA00004496"/>
    </source>
</evidence>
<keyword evidence="13 15" id="KW-0368">Histidine biosynthesis</keyword>
<comment type="domain">
    <text evidence="15">Lacks the C-terminal regulatory region which is replaced by HisZ.</text>
</comment>
<evidence type="ECO:0000256" key="15">
    <source>
        <dbReference type="HAMAP-Rule" id="MF_01018"/>
    </source>
</evidence>
<comment type="similarity">
    <text evidence="4 15">Belongs to the ATP phosphoribosyltransferase family. Short subfamily.</text>
</comment>
<dbReference type="Pfam" id="PF01634">
    <property type="entry name" value="HisG"/>
    <property type="match status" value="1"/>
</dbReference>
<dbReference type="GO" id="GO:0005524">
    <property type="term" value="F:ATP binding"/>
    <property type="evidence" value="ECO:0007669"/>
    <property type="project" value="UniProtKB-KW"/>
</dbReference>
<keyword evidence="9 15" id="KW-0328">Glycosyltransferase</keyword>
<dbReference type="InterPro" id="IPR013820">
    <property type="entry name" value="ATP_PRibTrfase_cat"/>
</dbReference>
<evidence type="ECO:0000256" key="6">
    <source>
        <dbReference type="ARBA" id="ARBA00020998"/>
    </source>
</evidence>
<evidence type="ECO:0000256" key="13">
    <source>
        <dbReference type="ARBA" id="ARBA00023102"/>
    </source>
</evidence>
<evidence type="ECO:0000256" key="9">
    <source>
        <dbReference type="ARBA" id="ARBA00022676"/>
    </source>
</evidence>
<dbReference type="EMBL" id="FQZS01000012">
    <property type="protein sequence ID" value="SHI96877.1"/>
    <property type="molecule type" value="Genomic_DNA"/>
</dbReference>
<dbReference type="Gene3D" id="3.40.190.10">
    <property type="entry name" value="Periplasmic binding protein-like II"/>
    <property type="match status" value="2"/>
</dbReference>
<evidence type="ECO:0000256" key="5">
    <source>
        <dbReference type="ARBA" id="ARBA00011946"/>
    </source>
</evidence>
<dbReference type="GO" id="GO:0003879">
    <property type="term" value="F:ATP phosphoribosyltransferase activity"/>
    <property type="evidence" value="ECO:0007669"/>
    <property type="project" value="UniProtKB-UniRule"/>
</dbReference>
<keyword evidence="18" id="KW-1185">Reference proteome</keyword>
<dbReference type="NCBIfam" id="TIGR00070">
    <property type="entry name" value="hisG"/>
    <property type="match status" value="1"/>
</dbReference>
<evidence type="ECO:0000256" key="1">
    <source>
        <dbReference type="ARBA" id="ARBA00000915"/>
    </source>
</evidence>
<dbReference type="FunFam" id="3.40.190.10:FF:000008">
    <property type="entry name" value="ATP phosphoribosyltransferase"/>
    <property type="match status" value="1"/>
</dbReference>
<dbReference type="HAMAP" id="MF_01018">
    <property type="entry name" value="HisG_Short"/>
    <property type="match status" value="1"/>
</dbReference>
<evidence type="ECO:0000256" key="11">
    <source>
        <dbReference type="ARBA" id="ARBA00022741"/>
    </source>
</evidence>
<dbReference type="GO" id="GO:0005737">
    <property type="term" value="C:cytoplasm"/>
    <property type="evidence" value="ECO:0007669"/>
    <property type="project" value="UniProtKB-SubCell"/>
</dbReference>
<dbReference type="Proteomes" id="UP000184442">
    <property type="component" value="Unassembled WGS sequence"/>
</dbReference>
<evidence type="ECO:0000256" key="8">
    <source>
        <dbReference type="ARBA" id="ARBA00022605"/>
    </source>
</evidence>
<evidence type="ECO:0000259" key="16">
    <source>
        <dbReference type="Pfam" id="PF01634"/>
    </source>
</evidence>
<keyword evidence="11 15" id="KW-0547">Nucleotide-binding</keyword>
<dbReference type="SUPFAM" id="SSF53850">
    <property type="entry name" value="Periplasmic binding protein-like II"/>
    <property type="match status" value="1"/>
</dbReference>
<evidence type="ECO:0000256" key="7">
    <source>
        <dbReference type="ARBA" id="ARBA00022490"/>
    </source>
</evidence>